<dbReference type="Pfam" id="PF00797">
    <property type="entry name" value="Acetyltransf_2"/>
    <property type="match status" value="1"/>
</dbReference>
<dbReference type="PANTHER" id="PTHR11786:SF0">
    <property type="entry name" value="ARYLAMINE N-ACETYLTRANSFERASE 4-RELATED"/>
    <property type="match status" value="1"/>
</dbReference>
<dbReference type="SUPFAM" id="SSF54001">
    <property type="entry name" value="Cysteine proteinases"/>
    <property type="match status" value="1"/>
</dbReference>
<evidence type="ECO:0000256" key="2">
    <source>
        <dbReference type="RuleBase" id="RU003452"/>
    </source>
</evidence>
<dbReference type="PRINTS" id="PR01543">
    <property type="entry name" value="ANATRNSFRASE"/>
</dbReference>
<keyword evidence="3" id="KW-0808">Transferase</keyword>
<name>A0A6N3CDC5_9FIRM</name>
<protein>
    <submittedName>
        <fullName evidence="3">Arylamine N-acetyltransferase</fullName>
        <ecNumber evidence="3">2.3.1.5</ecNumber>
    </submittedName>
</protein>
<evidence type="ECO:0000256" key="1">
    <source>
        <dbReference type="ARBA" id="ARBA00006547"/>
    </source>
</evidence>
<dbReference type="InterPro" id="IPR038765">
    <property type="entry name" value="Papain-like_cys_pep_sf"/>
</dbReference>
<keyword evidence="3" id="KW-0012">Acyltransferase</keyword>
<dbReference type="AlphaFoldDB" id="A0A6N3CDC5"/>
<organism evidence="3">
    <name type="scientific">Intestinibacter bartlettii</name>
    <dbReference type="NCBI Taxonomy" id="261299"/>
    <lineage>
        <taxon>Bacteria</taxon>
        <taxon>Bacillati</taxon>
        <taxon>Bacillota</taxon>
        <taxon>Clostridia</taxon>
        <taxon>Peptostreptococcales</taxon>
        <taxon>Peptostreptococcaceae</taxon>
        <taxon>Intestinibacter</taxon>
    </lineage>
</organism>
<sequence length="266" mass="31547">MIYNKEQIDLYLKKMEYNDEIKIDYETLCKLQIAHLTHIPYENIDVLNRKPISLEAQDLFDKMIVKQRGGYCFELNGLYSNLLKSLGFNVTNLAGRFIYQDGNTRMRLHRILKIDIDDKSYISDVGVLSELSRKSLELEAGKVQNDGKCDYKFEYNPKQEGEYILYQRKTKKDWKQIYSFSLEPQLDIDYVLPSFYCESHPNSPFINSMKVARYTEDEHIRFFDGELIFYKDGQVIKIEKVREDKIDDVLKEYFNIVIDNFVKVLV</sequence>
<dbReference type="InterPro" id="IPR001447">
    <property type="entry name" value="Arylamine_N-AcTrfase"/>
</dbReference>
<evidence type="ECO:0000313" key="3">
    <source>
        <dbReference type="EMBL" id="VYU11917.1"/>
    </source>
</evidence>
<dbReference type="RefSeq" id="WP_024038405.1">
    <property type="nucleotide sequence ID" value="NZ_CACRUE010000026.1"/>
</dbReference>
<comment type="similarity">
    <text evidence="1 2">Belongs to the arylamine N-acetyltransferase family.</text>
</comment>
<reference evidence="3" key="1">
    <citation type="submission" date="2019-11" db="EMBL/GenBank/DDBJ databases">
        <authorList>
            <person name="Feng L."/>
        </authorList>
    </citation>
    <scope>NUCLEOTIDE SEQUENCE</scope>
    <source>
        <strain evidence="3">IbartlettiiLFYP30</strain>
    </source>
</reference>
<dbReference type="EC" id="2.3.1.5" evidence="3"/>
<dbReference type="Gene3D" id="3.30.2140.20">
    <property type="match status" value="1"/>
</dbReference>
<proteinExistence type="inferred from homology"/>
<dbReference type="InterPro" id="IPR053710">
    <property type="entry name" value="Arylamine_NAT_domain_sf"/>
</dbReference>
<accession>A0A6N3CDC5</accession>
<gene>
    <name evidence="3" type="primary">nat</name>
    <name evidence="3" type="ORF">IBLFYP30_01781</name>
</gene>
<dbReference type="GO" id="GO:0004060">
    <property type="term" value="F:arylamine N-acetyltransferase activity"/>
    <property type="evidence" value="ECO:0007669"/>
    <property type="project" value="UniProtKB-EC"/>
</dbReference>
<dbReference type="PANTHER" id="PTHR11786">
    <property type="entry name" value="N-HYDROXYARYLAMINE O-ACETYLTRANSFERASE"/>
    <property type="match status" value="1"/>
</dbReference>
<dbReference type="EMBL" id="CACRUE010000026">
    <property type="protein sequence ID" value="VYU11917.1"/>
    <property type="molecule type" value="Genomic_DNA"/>
</dbReference>